<comment type="caution">
    <text evidence="1">The sequence shown here is derived from an EMBL/GenBank/DDBJ whole genome shotgun (WGS) entry which is preliminary data.</text>
</comment>
<keyword evidence="2" id="KW-1185">Reference proteome</keyword>
<keyword evidence="1" id="KW-0067">ATP-binding</keyword>
<proteinExistence type="predicted"/>
<accession>A0ACC6MI63</accession>
<evidence type="ECO:0000313" key="1">
    <source>
        <dbReference type="EMBL" id="MDZ5086651.1"/>
    </source>
</evidence>
<dbReference type="Proteomes" id="UP001289645">
    <property type="component" value="Unassembled WGS sequence"/>
</dbReference>
<evidence type="ECO:0000313" key="2">
    <source>
        <dbReference type="Proteomes" id="UP001289645"/>
    </source>
</evidence>
<keyword evidence="1" id="KW-0547">Nucleotide-binding</keyword>
<organism evidence="1 2">
    <name type="scientific">Mycolicibacterium parafortuitum</name>
    <name type="common">Mycobacterium parafortuitum</name>
    <dbReference type="NCBI Taxonomy" id="39692"/>
    <lineage>
        <taxon>Bacteria</taxon>
        <taxon>Bacillati</taxon>
        <taxon>Actinomycetota</taxon>
        <taxon>Actinomycetes</taxon>
        <taxon>Mycobacteriales</taxon>
        <taxon>Mycobacteriaceae</taxon>
        <taxon>Mycolicibacterium</taxon>
    </lineage>
</organism>
<dbReference type="EMBL" id="JAOXLN010000014">
    <property type="protein sequence ID" value="MDZ5086651.1"/>
    <property type="molecule type" value="Genomic_DNA"/>
</dbReference>
<name>A0ACC6MI63_MYCPF</name>
<protein>
    <submittedName>
        <fullName evidence="1">ATP-binding cassette domain-containing protein</fullName>
    </submittedName>
</protein>
<reference evidence="1 2" key="1">
    <citation type="journal article" date="2021" name="Chemosphere">
        <title>Bioballs carrying a syntrophic Rhodococcus and Mycolicibacterium consortium for simultaneous sorption and biodegradation of fuel oil in contaminated freshwater.</title>
        <authorList>
            <person name="Naloka K."/>
            <person name="Polrit D."/>
            <person name="Muangchinda C."/>
            <person name="Thoetkiattikul H."/>
            <person name="Pinyakong O."/>
        </authorList>
    </citation>
    <scope>NUCLEOTIDE SEQUENCE [LARGE SCALE GENOMIC DNA]</scope>
    <source>
        <strain evidence="1 2">J101</strain>
    </source>
</reference>
<gene>
    <name evidence="1" type="ORF">OHX15_14780</name>
</gene>
<sequence length="226" mass="23000">MTGDLYATGLTVRFGGRTVLDSVDLTAPAGAITGVTGASGSGKTTLLRVLAGLQRPHAGEIRYGAASASGASNPASASGASGPRRGSVALLAQHPRLVCNPRWTLRQIIDEPLAIRAGRGFRSSAEQTAARVGLDTALLERYPGQVSDGQLQRACLGRVLTQGDGGPLLVLCDEPTAMLDPIATGSVVSLLRDMAGTGSTVVLVSHDPVLIDALTESALALPTPLG</sequence>